<keyword evidence="4 6" id="KW-1133">Transmembrane helix</keyword>
<reference evidence="9 10" key="1">
    <citation type="submission" date="2020-02" db="EMBL/GenBank/DDBJ databases">
        <authorList>
            <person name="Zheng R.K."/>
            <person name="Sun C.M."/>
        </authorList>
    </citation>
    <scope>NUCLEOTIDE SEQUENCE [LARGE SCALE GENOMIC DNA]</scope>
    <source>
        <strain evidence="10">rifampicinis</strain>
    </source>
</reference>
<feature type="transmembrane region" description="Helical" evidence="6">
    <location>
        <begin position="278"/>
        <end position="300"/>
    </location>
</feature>
<evidence type="ECO:0000256" key="3">
    <source>
        <dbReference type="ARBA" id="ARBA00022692"/>
    </source>
</evidence>
<comment type="subunit">
    <text evidence="6">NDH-1 is composed of 14 different subunits. Subunits NuoA, H, J, K, L, M, N constitute the membrane sector of the complex.</text>
</comment>
<feature type="transmembrane region" description="Helical" evidence="6">
    <location>
        <begin position="429"/>
        <end position="449"/>
    </location>
</feature>
<dbReference type="Pfam" id="PF00361">
    <property type="entry name" value="Proton_antipo_M"/>
    <property type="match status" value="1"/>
</dbReference>
<keyword evidence="10" id="KW-1185">Reference proteome</keyword>
<dbReference type="KEGG" id="pmet:G4Y79_19760"/>
<dbReference type="GO" id="GO:0008137">
    <property type="term" value="F:NADH dehydrogenase (ubiquinone) activity"/>
    <property type="evidence" value="ECO:0007669"/>
    <property type="project" value="InterPro"/>
</dbReference>
<feature type="transmembrane region" description="Helical" evidence="6">
    <location>
        <begin position="349"/>
        <end position="370"/>
    </location>
</feature>
<feature type="transmembrane region" description="Helical" evidence="6">
    <location>
        <begin position="470"/>
        <end position="493"/>
    </location>
</feature>
<accession>A0A7S8E7S6</accession>
<dbReference type="GO" id="GO:0012505">
    <property type="term" value="C:endomembrane system"/>
    <property type="evidence" value="ECO:0007669"/>
    <property type="project" value="UniProtKB-SubCell"/>
</dbReference>
<dbReference type="AlphaFoldDB" id="A0A7S8E7S6"/>
<evidence type="ECO:0000256" key="1">
    <source>
        <dbReference type="ARBA" id="ARBA00004127"/>
    </source>
</evidence>
<keyword evidence="5 6" id="KW-0472">Membrane</keyword>
<feature type="transmembrane region" description="Helical" evidence="6">
    <location>
        <begin position="6"/>
        <end position="29"/>
    </location>
</feature>
<proteinExistence type="inferred from homology"/>
<dbReference type="RefSeq" id="WP_195169973.1">
    <property type="nucleotide sequence ID" value="NZ_CP062983.1"/>
</dbReference>
<evidence type="ECO:0000256" key="5">
    <source>
        <dbReference type="ARBA" id="ARBA00023136"/>
    </source>
</evidence>
<feature type="transmembrane region" description="Helical" evidence="6">
    <location>
        <begin position="205"/>
        <end position="230"/>
    </location>
</feature>
<keyword evidence="3 6" id="KW-0812">Transmembrane</keyword>
<dbReference type="GO" id="GO:0048038">
    <property type="term" value="F:quinone binding"/>
    <property type="evidence" value="ECO:0007669"/>
    <property type="project" value="UniProtKB-KW"/>
</dbReference>
<feature type="transmembrane region" description="Helical" evidence="6">
    <location>
        <begin position="164"/>
        <end position="185"/>
    </location>
</feature>
<dbReference type="HAMAP" id="MF_00445">
    <property type="entry name" value="NDH1_NuoN_1"/>
    <property type="match status" value="1"/>
</dbReference>
<evidence type="ECO:0000256" key="6">
    <source>
        <dbReference type="HAMAP-Rule" id="MF_00445"/>
    </source>
</evidence>
<evidence type="ECO:0000256" key="4">
    <source>
        <dbReference type="ARBA" id="ARBA00022989"/>
    </source>
</evidence>
<keyword evidence="6" id="KW-0874">Quinone</keyword>
<dbReference type="Proteomes" id="UP000594468">
    <property type="component" value="Chromosome"/>
</dbReference>
<feature type="domain" description="NADH:quinone oxidoreductase/Mrp antiporter transmembrane" evidence="8">
    <location>
        <begin position="127"/>
        <end position="438"/>
    </location>
</feature>
<evidence type="ECO:0000256" key="2">
    <source>
        <dbReference type="ARBA" id="ARBA00022475"/>
    </source>
</evidence>
<keyword evidence="6" id="KW-0830">Ubiquinone</keyword>
<dbReference type="GO" id="GO:0042773">
    <property type="term" value="P:ATP synthesis coupled electron transport"/>
    <property type="evidence" value="ECO:0007669"/>
    <property type="project" value="InterPro"/>
</dbReference>
<evidence type="ECO:0000256" key="7">
    <source>
        <dbReference type="RuleBase" id="RU000320"/>
    </source>
</evidence>
<keyword evidence="6" id="KW-0520">NAD</keyword>
<protein>
    <recommendedName>
        <fullName evidence="6">NADH-quinone oxidoreductase subunit N</fullName>
        <ecNumber evidence="6">7.1.1.-</ecNumber>
    </recommendedName>
    <alternativeName>
        <fullName evidence="6">NADH dehydrogenase I subunit N</fullName>
    </alternativeName>
    <alternativeName>
        <fullName evidence="6">NDH-1 subunit N</fullName>
    </alternativeName>
</protein>
<comment type="similarity">
    <text evidence="6">Belongs to the complex I subunit 2 family.</text>
</comment>
<keyword evidence="6" id="KW-0813">Transport</keyword>
<feature type="transmembrane region" description="Helical" evidence="6">
    <location>
        <begin position="79"/>
        <end position="98"/>
    </location>
</feature>
<dbReference type="EC" id="7.1.1.-" evidence="6"/>
<dbReference type="InterPro" id="IPR001750">
    <property type="entry name" value="ND/Mrp_TM"/>
</dbReference>
<dbReference type="GO" id="GO:0005886">
    <property type="term" value="C:plasma membrane"/>
    <property type="evidence" value="ECO:0007669"/>
    <property type="project" value="UniProtKB-SubCell"/>
</dbReference>
<feature type="transmembrane region" description="Helical" evidence="6">
    <location>
        <begin position="309"/>
        <end position="329"/>
    </location>
</feature>
<dbReference type="PANTHER" id="PTHR22773">
    <property type="entry name" value="NADH DEHYDROGENASE"/>
    <property type="match status" value="1"/>
</dbReference>
<sequence>MPEFDLLASLPAISAEIGLTILAIVLVFLESYLGKENRRNIAYVAAVSLAFLAIAPVVWAPTPETAGLYWGNMIRYDVFGAIFKVMILLGGAITCLIAIDDSGVHRKTEFHIVIVVATLGACLLVSAADLIMLFVSLETLSIPMYVLAAFSREDARSAESGIKYFLFGSFASAIMLYGFSLLYGFTGTTNLEGIAVALNSGGNVVAVLIALVMVITGFGFKISAVPFHFWTPDVYQGAPTPVTAFLSVASKAASFAVLVRFLLAVFPGTVVIEGETVQQFWVAFIGIASVVSMTVGNVLALRQRNIKRLLAYSSIAQAGYTLVGVAALQGGPTMQGDVNLGMTLGVSAVAFYLFMYTFSNLAIFAGIVVVTEAVGSEDLSDYAGLQRRNPWLALAIALGILSLAGIPPAAGFFGKFFLFQAAVESQMTLLAIIVVLNSIVALFYYLVVIKIMYVDKGEDDETPITLTVPYAWALGITSVVILLLGTVAVSPLFNWAREGADALTRAVSVLVAGL</sequence>
<comment type="subcellular location">
    <subcellularLocation>
        <location evidence="6">Cell membrane</location>
        <topology evidence="6">Multi-pass membrane protein</topology>
    </subcellularLocation>
    <subcellularLocation>
        <location evidence="1">Endomembrane system</location>
        <topology evidence="1">Multi-pass membrane protein</topology>
    </subcellularLocation>
    <subcellularLocation>
        <location evidence="7">Membrane</location>
        <topology evidence="7">Multi-pass membrane protein</topology>
    </subcellularLocation>
</comment>
<feature type="transmembrane region" description="Helical" evidence="6">
    <location>
        <begin position="391"/>
        <end position="417"/>
    </location>
</feature>
<keyword evidence="6" id="KW-1278">Translocase</keyword>
<comment type="function">
    <text evidence="6">NDH-1 shuttles electrons from NADH, via FMN and iron-sulfur (Fe-S) centers, to quinones in the respiratory chain. The immediate electron acceptor for the enzyme in this species is believed to be ubiquinone. Couples the redox reaction to proton translocation (for every two electrons transferred, four hydrogen ions are translocated across the cytoplasmic membrane), and thus conserves the redox energy in a proton gradient.</text>
</comment>
<gene>
    <name evidence="6" type="primary">nuoN</name>
    <name evidence="9" type="ORF">G4Y79_19760</name>
</gene>
<dbReference type="InterPro" id="IPR010096">
    <property type="entry name" value="NADH-Q_OxRdtase_suN/2"/>
</dbReference>
<evidence type="ECO:0000313" key="9">
    <source>
        <dbReference type="EMBL" id="QPC81902.1"/>
    </source>
</evidence>
<evidence type="ECO:0000313" key="10">
    <source>
        <dbReference type="Proteomes" id="UP000594468"/>
    </source>
</evidence>
<name>A0A7S8E7S6_9CHLR</name>
<keyword evidence="2 6" id="KW-1003">Cell membrane</keyword>
<feature type="transmembrane region" description="Helical" evidence="6">
    <location>
        <begin position="110"/>
        <end position="127"/>
    </location>
</feature>
<dbReference type="GO" id="GO:0050136">
    <property type="term" value="F:NADH dehydrogenase (quinone) (non-electrogenic) activity"/>
    <property type="evidence" value="ECO:0007669"/>
    <property type="project" value="UniProtKB-UniRule"/>
</dbReference>
<organism evidence="9 10">
    <name type="scientific">Phototrophicus methaneseepsis</name>
    <dbReference type="NCBI Taxonomy" id="2710758"/>
    <lineage>
        <taxon>Bacteria</taxon>
        <taxon>Bacillati</taxon>
        <taxon>Chloroflexota</taxon>
        <taxon>Candidatus Thermofontia</taxon>
        <taxon>Phototrophicales</taxon>
        <taxon>Phototrophicaceae</taxon>
        <taxon>Phototrophicus</taxon>
    </lineage>
</organism>
<dbReference type="NCBIfam" id="TIGR01770">
    <property type="entry name" value="NDH_I_N"/>
    <property type="match status" value="1"/>
</dbReference>
<comment type="catalytic activity">
    <reaction evidence="6">
        <text>a quinone + NADH + 5 H(+)(in) = a quinol + NAD(+) + 4 H(+)(out)</text>
        <dbReference type="Rhea" id="RHEA:57888"/>
        <dbReference type="ChEBI" id="CHEBI:15378"/>
        <dbReference type="ChEBI" id="CHEBI:24646"/>
        <dbReference type="ChEBI" id="CHEBI:57540"/>
        <dbReference type="ChEBI" id="CHEBI:57945"/>
        <dbReference type="ChEBI" id="CHEBI:132124"/>
    </reaction>
</comment>
<feature type="transmembrane region" description="Helical" evidence="6">
    <location>
        <begin position="41"/>
        <end position="59"/>
    </location>
</feature>
<dbReference type="EMBL" id="CP062983">
    <property type="protein sequence ID" value="QPC81902.1"/>
    <property type="molecule type" value="Genomic_DNA"/>
</dbReference>
<evidence type="ECO:0000259" key="8">
    <source>
        <dbReference type="Pfam" id="PF00361"/>
    </source>
</evidence>